<comment type="caution">
    <text evidence="3">The sequence shown here is derived from an EMBL/GenBank/DDBJ whole genome shotgun (WGS) entry which is preliminary data.</text>
</comment>
<dbReference type="RefSeq" id="WP_382393743.1">
    <property type="nucleotide sequence ID" value="NZ_JBHTCQ010000001.1"/>
</dbReference>
<dbReference type="PANTHER" id="PTHR30204:SF97">
    <property type="entry name" value="MERR FAMILY REGULATORY PROTEIN"/>
    <property type="match status" value="1"/>
</dbReference>
<evidence type="ECO:0000313" key="3">
    <source>
        <dbReference type="EMBL" id="MFC7403694.1"/>
    </source>
</evidence>
<evidence type="ECO:0000256" key="1">
    <source>
        <dbReference type="ARBA" id="ARBA00023125"/>
    </source>
</evidence>
<dbReference type="Gene3D" id="1.10.1660.10">
    <property type="match status" value="1"/>
</dbReference>
<dbReference type="InterPro" id="IPR009061">
    <property type="entry name" value="DNA-bd_dom_put_sf"/>
</dbReference>
<dbReference type="PROSITE" id="PS50937">
    <property type="entry name" value="HTH_MERR_2"/>
    <property type="match status" value="1"/>
</dbReference>
<reference evidence="4" key="1">
    <citation type="journal article" date="2019" name="Int. J. Syst. Evol. Microbiol.">
        <title>The Global Catalogue of Microorganisms (GCM) 10K type strain sequencing project: providing services to taxonomists for standard genome sequencing and annotation.</title>
        <authorList>
            <consortium name="The Broad Institute Genomics Platform"/>
            <consortium name="The Broad Institute Genome Sequencing Center for Infectious Disease"/>
            <person name="Wu L."/>
            <person name="Ma J."/>
        </authorList>
    </citation>
    <scope>NUCLEOTIDE SEQUENCE [LARGE SCALE GENOMIC DNA]</scope>
    <source>
        <strain evidence="4">JCM 1490</strain>
    </source>
</reference>
<dbReference type="InterPro" id="IPR047057">
    <property type="entry name" value="MerR_fam"/>
</dbReference>
<proteinExistence type="predicted"/>
<accession>A0ABW2Q413</accession>
<protein>
    <submittedName>
        <fullName evidence="3">MerR family transcriptional regulator</fullName>
    </submittedName>
</protein>
<dbReference type="SMART" id="SM00422">
    <property type="entry name" value="HTH_MERR"/>
    <property type="match status" value="1"/>
</dbReference>
<keyword evidence="4" id="KW-1185">Reference proteome</keyword>
<evidence type="ECO:0000313" key="4">
    <source>
        <dbReference type="Proteomes" id="UP001596455"/>
    </source>
</evidence>
<dbReference type="Pfam" id="PF13411">
    <property type="entry name" value="MerR_1"/>
    <property type="match status" value="1"/>
</dbReference>
<keyword evidence="1" id="KW-0238">DNA-binding</keyword>
<evidence type="ECO:0000259" key="2">
    <source>
        <dbReference type="PROSITE" id="PS50937"/>
    </source>
</evidence>
<dbReference type="Proteomes" id="UP001596455">
    <property type="component" value="Unassembled WGS sequence"/>
</dbReference>
<sequence>MLPMLGLNVDMKSSAPSEAAAASRPEPVSIGEVAARFGLATHVLRHWESVGLLDPARRSGQRRYGPVEYERIATILRAKEAGLGLEQISAMLTTTDPQERRDVLRDQQRELRRTIAAAERALTMISHVLECDHEDFIRCPHYRAAMAALLGTRPS</sequence>
<gene>
    <name evidence="3" type="ORF">ACFQQL_01130</name>
</gene>
<dbReference type="PANTHER" id="PTHR30204">
    <property type="entry name" value="REDOX-CYCLING DRUG-SENSING TRANSCRIPTIONAL ACTIVATOR SOXR"/>
    <property type="match status" value="1"/>
</dbReference>
<feature type="domain" description="HTH merR-type" evidence="2">
    <location>
        <begin position="29"/>
        <end position="94"/>
    </location>
</feature>
<dbReference type="SUPFAM" id="SSF46955">
    <property type="entry name" value="Putative DNA-binding domain"/>
    <property type="match status" value="1"/>
</dbReference>
<organism evidence="3 4">
    <name type="scientific">Georgenia alba</name>
    <dbReference type="NCBI Taxonomy" id="2233858"/>
    <lineage>
        <taxon>Bacteria</taxon>
        <taxon>Bacillati</taxon>
        <taxon>Actinomycetota</taxon>
        <taxon>Actinomycetes</taxon>
        <taxon>Micrococcales</taxon>
        <taxon>Bogoriellaceae</taxon>
        <taxon>Georgenia</taxon>
    </lineage>
</organism>
<name>A0ABW2Q413_9MICO</name>
<dbReference type="EMBL" id="JBHTCQ010000001">
    <property type="protein sequence ID" value="MFC7403694.1"/>
    <property type="molecule type" value="Genomic_DNA"/>
</dbReference>
<dbReference type="InterPro" id="IPR000551">
    <property type="entry name" value="MerR-type_HTH_dom"/>
</dbReference>